<gene>
    <name evidence="2" type="ORF">NC653_007627</name>
</gene>
<reference evidence="2" key="1">
    <citation type="journal article" date="2023" name="Mol. Ecol. Resour.">
        <title>Chromosome-level genome assembly of a triploid poplar Populus alba 'Berolinensis'.</title>
        <authorList>
            <person name="Chen S."/>
            <person name="Yu Y."/>
            <person name="Wang X."/>
            <person name="Wang S."/>
            <person name="Zhang T."/>
            <person name="Zhou Y."/>
            <person name="He R."/>
            <person name="Meng N."/>
            <person name="Wang Y."/>
            <person name="Liu W."/>
            <person name="Liu Z."/>
            <person name="Liu J."/>
            <person name="Guo Q."/>
            <person name="Huang H."/>
            <person name="Sederoff R.R."/>
            <person name="Wang G."/>
            <person name="Qu G."/>
            <person name="Chen S."/>
        </authorList>
    </citation>
    <scope>NUCLEOTIDE SEQUENCE</scope>
    <source>
        <strain evidence="2">SC-2020</strain>
    </source>
</reference>
<sequence>MISSFAGFSENTSSKKKAWSQSISWLKTIKDMNTIS</sequence>
<dbReference type="AlphaFoldDB" id="A0AAD6WDT1"/>
<dbReference type="EMBL" id="JAQIZT010000002">
    <property type="protein sequence ID" value="KAJ7009035.1"/>
    <property type="molecule type" value="Genomic_DNA"/>
</dbReference>
<feature type="region of interest" description="Disordered" evidence="1">
    <location>
        <begin position="1"/>
        <end position="20"/>
    </location>
</feature>
<evidence type="ECO:0000256" key="1">
    <source>
        <dbReference type="SAM" id="MobiDB-lite"/>
    </source>
</evidence>
<accession>A0AAD6WDT1</accession>
<keyword evidence="3" id="KW-1185">Reference proteome</keyword>
<comment type="caution">
    <text evidence="2">The sequence shown here is derived from an EMBL/GenBank/DDBJ whole genome shotgun (WGS) entry which is preliminary data.</text>
</comment>
<dbReference type="Proteomes" id="UP001164929">
    <property type="component" value="Chromosome 2"/>
</dbReference>
<name>A0AAD6WDT1_9ROSI</name>
<protein>
    <submittedName>
        <fullName evidence="2">Uncharacterized protein</fullName>
    </submittedName>
</protein>
<evidence type="ECO:0000313" key="2">
    <source>
        <dbReference type="EMBL" id="KAJ7009035.1"/>
    </source>
</evidence>
<proteinExistence type="predicted"/>
<evidence type="ECO:0000313" key="3">
    <source>
        <dbReference type="Proteomes" id="UP001164929"/>
    </source>
</evidence>
<organism evidence="2 3">
    <name type="scientific">Populus alba x Populus x berolinensis</name>
    <dbReference type="NCBI Taxonomy" id="444605"/>
    <lineage>
        <taxon>Eukaryota</taxon>
        <taxon>Viridiplantae</taxon>
        <taxon>Streptophyta</taxon>
        <taxon>Embryophyta</taxon>
        <taxon>Tracheophyta</taxon>
        <taxon>Spermatophyta</taxon>
        <taxon>Magnoliopsida</taxon>
        <taxon>eudicotyledons</taxon>
        <taxon>Gunneridae</taxon>
        <taxon>Pentapetalae</taxon>
        <taxon>rosids</taxon>
        <taxon>fabids</taxon>
        <taxon>Malpighiales</taxon>
        <taxon>Salicaceae</taxon>
        <taxon>Saliceae</taxon>
        <taxon>Populus</taxon>
    </lineage>
</organism>